<dbReference type="Gene3D" id="3.40.50.300">
    <property type="entry name" value="P-loop containing nucleotide triphosphate hydrolases"/>
    <property type="match status" value="2"/>
</dbReference>
<keyword evidence="6" id="KW-0378">Hydrolase</keyword>
<dbReference type="SMART" id="SM00487">
    <property type="entry name" value="DEXDc"/>
    <property type="match status" value="1"/>
</dbReference>
<sequence length="2140" mass="233442">MSSLLPVHTADQINSGVTEYLTTSFSLADSATGDRLAEFLTDTATGMFHGPYVRTRLPYAPDDSGEKFFGWQSESFIPYRHQAEAFRRLASLTPTGEERRPDPTLVITGTGSGKTESFLYPILEHCRRNPGRGMKALILYPMNALATDQERRLTEIISTTGELTGVTAGIYTGEQSGQGGRTRVSARGLISSRDHLRSDVPDILLTNYKMLDQLLLREDDKRIWVDSASTLQYLVLDEFHTYDGAQGTDVALLLRRLGLALKSHQPDWYLTSEEAARPLGRVTPVATSATLGGRDNLGSMLKFAHTIFGEMLDESAIITETSLTYDQWVSAVDTLVGAADPTVVSAQEMPDHKQVEAINASIAEALATGTEYQSAVHSAFCQSVWHCADTRDAAVAAYTRHPLTRALLAAASSPVPLTVPETGTVVDPETDEPKAIPPLTEILPPAVRRLPNDGAATFLTHLLSEIAWLRADYVREHAWTGKTLPGVDTHLWVREVSRVDRSVSTDALEHMFRWADDGPQEDSDQASWLPACYCRVCGRSGWMISRLPGDVGYETSPAKIRVGSIKNPELQLPLLDATDDAVVRDAGEDSAVYWLDIAQAQLLLQRPDEEALETGDIIPVLSYAGDNREDRAKQETCPSCGTQDSIRYLGSSVATLLSVALSNLFGEPNLDDADKKTLVFTDSVQDAAHRAGFIQSRARAFALRTRIRDAVADEPVTLKKMLDRLIDDAGDNLRARYELIPPHMTTWPAFNAFWAPKATKAARRQAEHAVRDRLGIDLLLEFGQRADLPRSLTSTGALTTQVDVPDSTLLAAATAAMETMNLLRFEKNLLGWARGVVELIRASGGIDHPLFNSYLNHGCNPYMLARRPMPQKGMPVFPRGGAPSFPRAGKSATGRAADRSQAMPLGSPRGFWARWTTRALGLDSTMEGATAVTELARELARRDILRTFTDDAGGTVYALRDDSVLVASDDNPALLECPACHTRLAVAAPARAAMTGQPCRTLGCIGFYEEQPIEDNYYRRLYTSSAPRTIISREHTSLLKKADRRKVEEQFKASEVTAPDAPNVLVATPTLEMGIDIGDLSTVMLASLPNAVSSYVQRVGRAGRLTGNSLIVALVRGRGRALPTLERPLSMIAGSVEAPAAFLSAEEILHREFTAYLLDRTQLARFMEPPHLVGDVFAVRTTGSPTVVDVLLDLAENGLGEALADFTATLTAHVPPRVLTDLRAWATGTGRDSFTGELTVARETWISETRELSTQENTLTVREAEQKQRNDSPAADDDVKAQYRSTRAALRAVQRRRHELTTEYWINALERYGILPNFTLLDDTVDLHLAVSFLDKDLQFDTETYDYSRGASAALTELAPGATFYAQGVAATIDAVDLGPDNAYLQRWRVCPACSHSEVLAADDSRTSASCPSCGSPAWNDVGQVIDVLPLRRVFAEVEQTRAAITDAREDRTQTRFHQNMSMRVPKGTEGKRWYLSGTGFGIEHFPQVELRWMNLGRNAGPKKSMASQEVDAPLFTVCSRCGHTATVKYDGEAANSWRDHRPWCPLRTERDPQPLTIALGRTLKTEGVLLRLPQLLTVADSATVTSVIAAIRLGFKESLGGNPDHLNVAGVRMGSGDDSYDGLLLHDTVPGGTGYLSEFTSVRDVEALLHAAYRRVSSCHCSGEHRAACPDCLLPFAPPGAAESLSRAAAESALAKILLDDVHPAEGMDPGTARWAGSSVTEDVPVIESRTQLESLFLSEFQSGLESRGATLKKKQHGGYAEWTFRLPDSTHQWRMREQVDFVRTKPDFYFEAEDTSVLPVALYLDGAAFHRSTAHNRVAGDVAKRNWLSAEGKVPWTLTWKDIEEFRARAEKTRARENPAWFHPRYNAMLATNLNLSSSDLAVLTEDPLTQLFSFLTHPDGDKWNLLSAAATIHAVDFVAGGPVNTYFNAVTVSMEQRPTGPAATLELTAQSAVDAENYGEGWEMFWSLANLLYFNGAGHSISAAESETAPTAAPAVAATVPPTSSVPAPTTDEPADVESVVEAVSATLAAENTETVAEPAADLWQQAVNEFAEDDEALDAIAVLRERGVLSPGSFGEEIAQVSTIVAWPAAKIAVVFPGDADEAPAGWAFLDTDQVCGEEFPTEFDSFMSSDAGKQV</sequence>
<evidence type="ECO:0000256" key="1">
    <source>
        <dbReference type="ARBA" id="ARBA00022741"/>
    </source>
</evidence>
<keyword evidence="1" id="KW-0547">Nucleotide-binding</keyword>
<comment type="caution">
    <text evidence="6">The sequence shown here is derived from an EMBL/GenBank/DDBJ whole genome shotgun (WGS) entry which is preliminary data.</text>
</comment>
<dbReference type="RefSeq" id="WP_141330306.1">
    <property type="nucleotide sequence ID" value="NZ_BJNT01000014.1"/>
</dbReference>
<dbReference type="Pfam" id="PF00270">
    <property type="entry name" value="DEAD"/>
    <property type="match status" value="1"/>
</dbReference>
<dbReference type="InterPro" id="IPR011545">
    <property type="entry name" value="DEAD/DEAH_box_helicase_dom"/>
</dbReference>
<dbReference type="SMART" id="SM00490">
    <property type="entry name" value="HELICc"/>
    <property type="match status" value="1"/>
</dbReference>
<dbReference type="InterPro" id="IPR018973">
    <property type="entry name" value="MZB"/>
</dbReference>
<keyword evidence="2" id="KW-0067">ATP-binding</keyword>
<gene>
    <name evidence="6" type="ORF">CVA01_19070</name>
</gene>
<keyword evidence="6" id="KW-0347">Helicase</keyword>
<evidence type="ECO:0000313" key="6">
    <source>
        <dbReference type="EMBL" id="GEC86593.1"/>
    </source>
</evidence>
<dbReference type="PANTHER" id="PTHR47957">
    <property type="entry name" value="ATP-DEPENDENT HELICASE HRQ1"/>
    <property type="match status" value="1"/>
</dbReference>
<dbReference type="Pfam" id="PF00271">
    <property type="entry name" value="Helicase_C"/>
    <property type="match status" value="1"/>
</dbReference>
<reference evidence="6 7" key="1">
    <citation type="submission" date="2019-06" db="EMBL/GenBank/DDBJ databases">
        <title>Whole genome shotgun sequence of Corynebacterium variabile NBRC 15286.</title>
        <authorList>
            <person name="Hosoyama A."/>
            <person name="Uohara A."/>
            <person name="Ohji S."/>
            <person name="Ichikawa N."/>
        </authorList>
    </citation>
    <scope>NUCLEOTIDE SEQUENCE [LARGE SCALE GENOMIC DNA]</scope>
    <source>
        <strain evidence="6 7">NBRC 15286</strain>
    </source>
</reference>
<dbReference type="GO" id="GO:0005524">
    <property type="term" value="F:ATP binding"/>
    <property type="evidence" value="ECO:0007669"/>
    <property type="project" value="UniProtKB-KW"/>
</dbReference>
<dbReference type="Proteomes" id="UP000319986">
    <property type="component" value="Unassembled WGS sequence"/>
</dbReference>
<evidence type="ECO:0000256" key="3">
    <source>
        <dbReference type="SAM" id="MobiDB-lite"/>
    </source>
</evidence>
<feature type="domain" description="Helicase C-terminal" evidence="5">
    <location>
        <begin position="994"/>
        <end position="1149"/>
    </location>
</feature>
<feature type="domain" description="Helicase ATP-binding" evidence="4">
    <location>
        <begin position="95"/>
        <end position="309"/>
    </location>
</feature>
<evidence type="ECO:0000256" key="2">
    <source>
        <dbReference type="ARBA" id="ARBA00022840"/>
    </source>
</evidence>
<dbReference type="GO" id="GO:0003676">
    <property type="term" value="F:nucleic acid binding"/>
    <property type="evidence" value="ECO:0007669"/>
    <property type="project" value="InterPro"/>
</dbReference>
<dbReference type="EMBL" id="BJNT01000014">
    <property type="protein sequence ID" value="GEC86593.1"/>
    <property type="molecule type" value="Genomic_DNA"/>
</dbReference>
<dbReference type="GO" id="GO:0043138">
    <property type="term" value="F:3'-5' DNA helicase activity"/>
    <property type="evidence" value="ECO:0007669"/>
    <property type="project" value="TreeGrafter"/>
</dbReference>
<accession>A0A4Y4C633</accession>
<dbReference type="GO" id="GO:0006289">
    <property type="term" value="P:nucleotide-excision repair"/>
    <property type="evidence" value="ECO:0007669"/>
    <property type="project" value="TreeGrafter"/>
</dbReference>
<feature type="region of interest" description="Disordered" evidence="3">
    <location>
        <begin position="883"/>
        <end position="905"/>
    </location>
</feature>
<dbReference type="InterPro" id="IPR014001">
    <property type="entry name" value="Helicase_ATP-bd"/>
</dbReference>
<dbReference type="PANTHER" id="PTHR47957:SF3">
    <property type="entry name" value="ATP-DEPENDENT HELICASE HRQ1"/>
    <property type="match status" value="1"/>
</dbReference>
<proteinExistence type="predicted"/>
<evidence type="ECO:0000313" key="7">
    <source>
        <dbReference type="Proteomes" id="UP000319986"/>
    </source>
</evidence>
<evidence type="ECO:0000259" key="5">
    <source>
        <dbReference type="PROSITE" id="PS51194"/>
    </source>
</evidence>
<dbReference type="GeneID" id="82888040"/>
<dbReference type="Pfam" id="PF09369">
    <property type="entry name" value="MZB"/>
    <property type="match status" value="1"/>
</dbReference>
<dbReference type="GO" id="GO:0036297">
    <property type="term" value="P:interstrand cross-link repair"/>
    <property type="evidence" value="ECO:0007669"/>
    <property type="project" value="TreeGrafter"/>
</dbReference>
<name>A0A4Y4C633_9CORY</name>
<dbReference type="PROSITE" id="PS51192">
    <property type="entry name" value="HELICASE_ATP_BIND_1"/>
    <property type="match status" value="1"/>
</dbReference>
<dbReference type="InterPro" id="IPR001650">
    <property type="entry name" value="Helicase_C-like"/>
</dbReference>
<dbReference type="InterPro" id="IPR027417">
    <property type="entry name" value="P-loop_NTPase"/>
</dbReference>
<dbReference type="PROSITE" id="PS51194">
    <property type="entry name" value="HELICASE_CTER"/>
    <property type="match status" value="1"/>
</dbReference>
<organism evidence="6 7">
    <name type="scientific">Corynebacterium variabile</name>
    <dbReference type="NCBI Taxonomy" id="1727"/>
    <lineage>
        <taxon>Bacteria</taxon>
        <taxon>Bacillati</taxon>
        <taxon>Actinomycetota</taxon>
        <taxon>Actinomycetes</taxon>
        <taxon>Mycobacteriales</taxon>
        <taxon>Corynebacteriaceae</taxon>
        <taxon>Corynebacterium</taxon>
    </lineage>
</organism>
<protein>
    <submittedName>
        <fullName evidence="6">Helicase</fullName>
    </submittedName>
</protein>
<dbReference type="SUPFAM" id="SSF52540">
    <property type="entry name" value="P-loop containing nucleoside triphosphate hydrolases"/>
    <property type="match status" value="2"/>
</dbReference>
<evidence type="ECO:0000259" key="4">
    <source>
        <dbReference type="PROSITE" id="PS51192"/>
    </source>
</evidence>